<dbReference type="AlphaFoldDB" id="A0A937CZL9"/>
<name>A0A937CZL9_9HYPH</name>
<sequence length="81" mass="8685">MTVLVIANLLQGYVASNALTKRQAGKSMLGALERRQEAAFLAHGQTVNSITLQICKCTTGHPVSPPADPLLREYLIPGRLA</sequence>
<comment type="caution">
    <text evidence="1">The sequence shown here is derived from an EMBL/GenBank/DDBJ whole genome shotgun (WGS) entry which is preliminary data.</text>
</comment>
<proteinExistence type="predicted"/>
<protein>
    <submittedName>
        <fullName evidence="1">Uncharacterized protein</fullName>
    </submittedName>
</protein>
<accession>A0A937CZL9</accession>
<evidence type="ECO:0000313" key="2">
    <source>
        <dbReference type="Proteomes" id="UP000605848"/>
    </source>
</evidence>
<evidence type="ECO:0000313" key="1">
    <source>
        <dbReference type="EMBL" id="MBL0408388.1"/>
    </source>
</evidence>
<gene>
    <name evidence="1" type="ORF">JKG68_31450</name>
</gene>
<reference evidence="1" key="1">
    <citation type="submission" date="2021-01" db="EMBL/GenBank/DDBJ databases">
        <title>Microvirga sp.</title>
        <authorList>
            <person name="Kim M.K."/>
        </authorList>
    </citation>
    <scope>NUCLEOTIDE SEQUENCE</scope>
    <source>
        <strain evidence="1">5420S-16</strain>
    </source>
</reference>
<organism evidence="1 2">
    <name type="scientific">Microvirga aerilata</name>
    <dbReference type="NCBI Taxonomy" id="670292"/>
    <lineage>
        <taxon>Bacteria</taxon>
        <taxon>Pseudomonadati</taxon>
        <taxon>Pseudomonadota</taxon>
        <taxon>Alphaproteobacteria</taxon>
        <taxon>Hyphomicrobiales</taxon>
        <taxon>Methylobacteriaceae</taxon>
        <taxon>Microvirga</taxon>
    </lineage>
</organism>
<keyword evidence="2" id="KW-1185">Reference proteome</keyword>
<dbReference type="RefSeq" id="WP_202066276.1">
    <property type="nucleotide sequence ID" value="NZ_JAEQMY010000203.1"/>
</dbReference>
<dbReference type="Proteomes" id="UP000605848">
    <property type="component" value="Unassembled WGS sequence"/>
</dbReference>
<dbReference type="EMBL" id="JAEQMY010000203">
    <property type="protein sequence ID" value="MBL0408388.1"/>
    <property type="molecule type" value="Genomic_DNA"/>
</dbReference>